<accession>A0AAN7BJU2</accession>
<reference evidence="2" key="2">
    <citation type="submission" date="2023-05" db="EMBL/GenBank/DDBJ databases">
        <authorList>
            <consortium name="Lawrence Berkeley National Laboratory"/>
            <person name="Steindorff A."/>
            <person name="Hensen N."/>
            <person name="Bonometti L."/>
            <person name="Westerberg I."/>
            <person name="Brannstrom I.O."/>
            <person name="Guillou S."/>
            <person name="Cros-Aarteil S."/>
            <person name="Calhoun S."/>
            <person name="Haridas S."/>
            <person name="Kuo A."/>
            <person name="Mondo S."/>
            <person name="Pangilinan J."/>
            <person name="Riley R."/>
            <person name="Labutti K."/>
            <person name="Andreopoulos B."/>
            <person name="Lipzen A."/>
            <person name="Chen C."/>
            <person name="Yanf M."/>
            <person name="Daum C."/>
            <person name="Ng V."/>
            <person name="Clum A."/>
            <person name="Ohm R."/>
            <person name="Martin F."/>
            <person name="Silar P."/>
            <person name="Natvig D."/>
            <person name="Lalanne C."/>
            <person name="Gautier V."/>
            <person name="Ament-Velasquez S.L."/>
            <person name="Kruys A."/>
            <person name="Hutchinson M.I."/>
            <person name="Powell A.J."/>
            <person name="Barry K."/>
            <person name="Miller A.N."/>
            <person name="Grigoriev I.V."/>
            <person name="Debuchy R."/>
            <person name="Gladieux P."/>
            <person name="Thoren M.H."/>
            <person name="Johannesson H."/>
        </authorList>
    </citation>
    <scope>NUCLEOTIDE SEQUENCE</scope>
    <source>
        <strain evidence="2">CBS 990.96</strain>
    </source>
</reference>
<evidence type="ECO:0000256" key="1">
    <source>
        <dbReference type="SAM" id="MobiDB-lite"/>
    </source>
</evidence>
<organism evidence="2 3">
    <name type="scientific">Podospora fimiseda</name>
    <dbReference type="NCBI Taxonomy" id="252190"/>
    <lineage>
        <taxon>Eukaryota</taxon>
        <taxon>Fungi</taxon>
        <taxon>Dikarya</taxon>
        <taxon>Ascomycota</taxon>
        <taxon>Pezizomycotina</taxon>
        <taxon>Sordariomycetes</taxon>
        <taxon>Sordariomycetidae</taxon>
        <taxon>Sordariales</taxon>
        <taxon>Podosporaceae</taxon>
        <taxon>Podospora</taxon>
    </lineage>
</organism>
<dbReference type="EMBL" id="MU865390">
    <property type="protein sequence ID" value="KAK4224543.1"/>
    <property type="molecule type" value="Genomic_DNA"/>
</dbReference>
<keyword evidence="3" id="KW-1185">Reference proteome</keyword>
<protein>
    <submittedName>
        <fullName evidence="2">Uncharacterized protein</fullName>
    </submittedName>
</protein>
<feature type="region of interest" description="Disordered" evidence="1">
    <location>
        <begin position="410"/>
        <end position="431"/>
    </location>
</feature>
<evidence type="ECO:0000313" key="3">
    <source>
        <dbReference type="Proteomes" id="UP001301958"/>
    </source>
</evidence>
<dbReference type="Proteomes" id="UP001301958">
    <property type="component" value="Unassembled WGS sequence"/>
</dbReference>
<dbReference type="AlphaFoldDB" id="A0AAN7BJU2"/>
<proteinExistence type="predicted"/>
<feature type="region of interest" description="Disordered" evidence="1">
    <location>
        <begin position="199"/>
        <end position="232"/>
    </location>
</feature>
<evidence type="ECO:0000313" key="2">
    <source>
        <dbReference type="EMBL" id="KAK4224543.1"/>
    </source>
</evidence>
<sequence>MMTVFFPNNSFPKNLSPTTILTGSQNLDSCSIVSTSSPRQCLAPTPTPNNNSNNNAILAALNKVTTLGTFGAIRRIENPACCYLKTDNEGELLSLTLPQYQLRQGNFTDSLEVSSKLISPPPEFESFLDKIVPIIARDLGINPDVEIEIELDKLCVQGRKGLVLVPDKIPNSGCREFLVPLLCFYRRWTGHYQSMNGRTMNRLTSQNGTKAERSSSNTRDPQHPTRTSASGTVPKTLEIRLAEIDEASMAKMKRTDQGRSRQPFPFKSSAEGIIRDIGDFAQLTRLNPPDFPEGSKAVTHKMLCSFHFHLFLRSALCKVSWISEKDLFQTFSKRVVNDAKEFSTTQYTTPWVPFLAHTLGYLNLFVVDLEKEFTRRFRDFIIREGLEREYQEMFSVVFKSYHFNYVGREPRGNGKEQETLERDERIGNQGE</sequence>
<gene>
    <name evidence="2" type="ORF">QBC38DRAFT_485331</name>
</gene>
<reference evidence="2" key="1">
    <citation type="journal article" date="2023" name="Mol. Phylogenet. Evol.">
        <title>Genome-scale phylogeny and comparative genomics of the fungal order Sordariales.</title>
        <authorList>
            <person name="Hensen N."/>
            <person name="Bonometti L."/>
            <person name="Westerberg I."/>
            <person name="Brannstrom I.O."/>
            <person name="Guillou S."/>
            <person name="Cros-Aarteil S."/>
            <person name="Calhoun S."/>
            <person name="Haridas S."/>
            <person name="Kuo A."/>
            <person name="Mondo S."/>
            <person name="Pangilinan J."/>
            <person name="Riley R."/>
            <person name="LaButti K."/>
            <person name="Andreopoulos B."/>
            <person name="Lipzen A."/>
            <person name="Chen C."/>
            <person name="Yan M."/>
            <person name="Daum C."/>
            <person name="Ng V."/>
            <person name="Clum A."/>
            <person name="Steindorff A."/>
            <person name="Ohm R.A."/>
            <person name="Martin F."/>
            <person name="Silar P."/>
            <person name="Natvig D.O."/>
            <person name="Lalanne C."/>
            <person name="Gautier V."/>
            <person name="Ament-Velasquez S.L."/>
            <person name="Kruys A."/>
            <person name="Hutchinson M.I."/>
            <person name="Powell A.J."/>
            <person name="Barry K."/>
            <person name="Miller A.N."/>
            <person name="Grigoriev I.V."/>
            <person name="Debuchy R."/>
            <person name="Gladieux P."/>
            <person name="Hiltunen Thoren M."/>
            <person name="Johannesson H."/>
        </authorList>
    </citation>
    <scope>NUCLEOTIDE SEQUENCE</scope>
    <source>
        <strain evidence="2">CBS 990.96</strain>
    </source>
</reference>
<comment type="caution">
    <text evidence="2">The sequence shown here is derived from an EMBL/GenBank/DDBJ whole genome shotgun (WGS) entry which is preliminary data.</text>
</comment>
<name>A0AAN7BJU2_9PEZI</name>